<dbReference type="Gene3D" id="3.40.50.2000">
    <property type="entry name" value="Glycogen Phosphorylase B"/>
    <property type="match status" value="2"/>
</dbReference>
<comment type="pathway">
    <text evidence="10">Cell wall biogenesis; peptidoglycan biosynthesis.</text>
</comment>
<dbReference type="GO" id="GO:0071555">
    <property type="term" value="P:cell wall organization"/>
    <property type="evidence" value="ECO:0007669"/>
    <property type="project" value="UniProtKB-KW"/>
</dbReference>
<evidence type="ECO:0000256" key="10">
    <source>
        <dbReference type="HAMAP-Rule" id="MF_00033"/>
    </source>
</evidence>
<evidence type="ECO:0000256" key="5">
    <source>
        <dbReference type="ARBA" id="ARBA00022960"/>
    </source>
</evidence>
<keyword evidence="4 10" id="KW-0808">Transferase</keyword>
<dbReference type="InterPro" id="IPR004276">
    <property type="entry name" value="GlycoTrans_28_N"/>
</dbReference>
<feature type="binding site" evidence="10">
    <location>
        <position position="298"/>
    </location>
    <ligand>
        <name>UDP-N-acetyl-alpha-D-glucosamine</name>
        <dbReference type="ChEBI" id="CHEBI:57705"/>
    </ligand>
</feature>
<evidence type="ECO:0000256" key="1">
    <source>
        <dbReference type="ARBA" id="ARBA00022475"/>
    </source>
</evidence>
<evidence type="ECO:0000256" key="6">
    <source>
        <dbReference type="ARBA" id="ARBA00022984"/>
    </source>
</evidence>
<keyword evidence="2 10" id="KW-0132">Cell division</keyword>
<feature type="compositionally biased region" description="Basic and acidic residues" evidence="11">
    <location>
        <begin position="380"/>
        <end position="389"/>
    </location>
</feature>
<feature type="domain" description="Glycosyl transferase family 28 C-terminal" evidence="13">
    <location>
        <begin position="195"/>
        <end position="353"/>
    </location>
</feature>
<evidence type="ECO:0000256" key="7">
    <source>
        <dbReference type="ARBA" id="ARBA00023136"/>
    </source>
</evidence>
<evidence type="ECO:0000313" key="14">
    <source>
        <dbReference type="EMBL" id="PMB99471.1"/>
    </source>
</evidence>
<proteinExistence type="inferred from homology"/>
<evidence type="ECO:0000256" key="4">
    <source>
        <dbReference type="ARBA" id="ARBA00022679"/>
    </source>
</evidence>
<dbReference type="PANTHER" id="PTHR21015">
    <property type="entry name" value="UDP-N-ACETYLGLUCOSAMINE--N-ACETYLMURAMYL-(PENTAPEPTIDE) PYROPHOSPHORYL-UNDECAPRENOL N-ACETYLGLUCOSAMINE TRANSFERASE 1"/>
    <property type="match status" value="1"/>
</dbReference>
<feature type="binding site" evidence="10">
    <location>
        <position position="202"/>
    </location>
    <ligand>
        <name>UDP-N-acetyl-alpha-D-glucosamine</name>
        <dbReference type="ChEBI" id="CHEBI:57705"/>
    </ligand>
</feature>
<dbReference type="SUPFAM" id="SSF53756">
    <property type="entry name" value="UDP-Glycosyltransferase/glycogen phosphorylase"/>
    <property type="match status" value="1"/>
</dbReference>
<keyword evidence="7 10" id="KW-0472">Membrane</keyword>
<comment type="caution">
    <text evidence="14">The sequence shown here is derived from an EMBL/GenBank/DDBJ whole genome shotgun (WGS) entry which is preliminary data.</text>
</comment>
<dbReference type="InterPro" id="IPR006009">
    <property type="entry name" value="GlcNAc_MurG"/>
</dbReference>
<evidence type="ECO:0000313" key="15">
    <source>
        <dbReference type="Proteomes" id="UP000235703"/>
    </source>
</evidence>
<feature type="binding site" evidence="10">
    <location>
        <position position="166"/>
    </location>
    <ligand>
        <name>UDP-N-acetyl-alpha-D-glucosamine</name>
        <dbReference type="ChEBI" id="CHEBI:57705"/>
    </ligand>
</feature>
<dbReference type="UniPathway" id="UPA00219"/>
<keyword evidence="6 10" id="KW-0573">Peptidoglycan synthesis</keyword>
<keyword evidence="5 10" id="KW-0133">Cell shape</keyword>
<dbReference type="RefSeq" id="WP_102160549.1">
    <property type="nucleotide sequence ID" value="NZ_PNFZ01000001.1"/>
</dbReference>
<evidence type="ECO:0000259" key="12">
    <source>
        <dbReference type="Pfam" id="PF03033"/>
    </source>
</evidence>
<sequence length="389" mass="40788">MTRPLTALFAGGGTTGHVAPMLAIAEDLRFQDPEAEIIMLGTPAGLETRLVPEAGFELVTIDKVPAPRSIDTDLLRFPGRLAGTVRKVRRLIRDRHVDIVVGVGGYVCPPAYLAAKLAKIPVIIHEANARPGLANRLGAGFTPAANIGYTFSGTPLKGSQVGMPIRSQIELVDYTDPAQRAAARQHLGLREDLPTLVVTGGSSGAQRLNEAFAGAIENIAAAAVQILHITGAGKAADVAAAAASVSDYHVVEYVDGMHNAYLAADLLIARSGAGTVAEVSITGVPTVFVPLAIGNGEQRLNAAGLVESGAALMIDNADFDTGAVTGTILPLLTDPARLQAMSETALAADFPMAAARTMVHKMYAALGREHPHRPYPPELLNRKERTKDD</sequence>
<dbReference type="EC" id="2.4.1.227" evidence="10"/>
<evidence type="ECO:0000256" key="8">
    <source>
        <dbReference type="ARBA" id="ARBA00023306"/>
    </source>
</evidence>
<dbReference type="Proteomes" id="UP000235703">
    <property type="component" value="Unassembled WGS sequence"/>
</dbReference>
<dbReference type="EMBL" id="PNFZ01000001">
    <property type="protein sequence ID" value="PMB99471.1"/>
    <property type="molecule type" value="Genomic_DNA"/>
</dbReference>
<keyword evidence="1 10" id="KW-1003">Cell membrane</keyword>
<feature type="binding site" evidence="10">
    <location>
        <position position="128"/>
    </location>
    <ligand>
        <name>UDP-N-acetyl-alpha-D-glucosamine</name>
        <dbReference type="ChEBI" id="CHEBI:57705"/>
    </ligand>
</feature>
<keyword evidence="8 10" id="KW-0131">Cell cycle</keyword>
<comment type="subcellular location">
    <subcellularLocation>
        <location evidence="10">Cell membrane</location>
        <topology evidence="10">Peripheral membrane protein</topology>
        <orientation evidence="10">Cytoplasmic side</orientation>
    </subcellularLocation>
</comment>
<comment type="caution">
    <text evidence="10">Lacks conserved residue(s) required for the propagation of feature annotation.</text>
</comment>
<evidence type="ECO:0000259" key="13">
    <source>
        <dbReference type="Pfam" id="PF04101"/>
    </source>
</evidence>
<comment type="function">
    <text evidence="10">Cell wall formation. Catalyzes the transfer of a GlcNAc subunit on undecaprenyl-pyrophosphoryl-MurNAc-pentapeptide (lipid intermediate I) to form undecaprenyl-pyrophosphoryl-MurNAc-(pentapeptide)GlcNAc (lipid intermediate II).</text>
</comment>
<dbReference type="GO" id="GO:0009252">
    <property type="term" value="P:peptidoglycan biosynthetic process"/>
    <property type="evidence" value="ECO:0007669"/>
    <property type="project" value="UniProtKB-UniRule"/>
</dbReference>
<dbReference type="GO" id="GO:0005886">
    <property type="term" value="C:plasma membrane"/>
    <property type="evidence" value="ECO:0007669"/>
    <property type="project" value="UniProtKB-SubCell"/>
</dbReference>
<evidence type="ECO:0000256" key="11">
    <source>
        <dbReference type="SAM" id="MobiDB-lite"/>
    </source>
</evidence>
<dbReference type="Pfam" id="PF03033">
    <property type="entry name" value="Glyco_transf_28"/>
    <property type="match status" value="1"/>
</dbReference>
<gene>
    <name evidence="10" type="primary">murG</name>
    <name evidence="14" type="ORF">CJ198_02850</name>
</gene>
<dbReference type="GO" id="GO:0051991">
    <property type="term" value="F:UDP-N-acetyl-D-glucosamine:N-acetylmuramoyl-L-alanyl-D-glutamyl-meso-2,6-diaminopimelyl-D-alanyl-D-alanine-diphosphoundecaprenol 4-beta-N-acetylglucosaminlytransferase activity"/>
    <property type="evidence" value="ECO:0007669"/>
    <property type="project" value="RHEA"/>
</dbReference>
<feature type="region of interest" description="Disordered" evidence="11">
    <location>
        <begin position="369"/>
        <end position="389"/>
    </location>
</feature>
<reference evidence="14 15" key="1">
    <citation type="submission" date="2017-09" db="EMBL/GenBank/DDBJ databases">
        <title>Bacterial strain isolated from the female urinary microbiota.</title>
        <authorList>
            <person name="Thomas-White K."/>
            <person name="Kumar N."/>
            <person name="Forster S."/>
            <person name="Putonti C."/>
            <person name="Lawley T."/>
            <person name="Wolfe A.J."/>
        </authorList>
    </citation>
    <scope>NUCLEOTIDE SEQUENCE [LARGE SCALE GENOMIC DNA]</scope>
    <source>
        <strain evidence="14 15">UMB0680</strain>
    </source>
</reference>
<evidence type="ECO:0000256" key="2">
    <source>
        <dbReference type="ARBA" id="ARBA00022618"/>
    </source>
</evidence>
<dbReference type="PANTHER" id="PTHR21015:SF22">
    <property type="entry name" value="GLYCOSYLTRANSFERASE"/>
    <property type="match status" value="1"/>
</dbReference>
<dbReference type="GO" id="GO:0051301">
    <property type="term" value="P:cell division"/>
    <property type="evidence" value="ECO:0007669"/>
    <property type="project" value="UniProtKB-KW"/>
</dbReference>
<evidence type="ECO:0000256" key="3">
    <source>
        <dbReference type="ARBA" id="ARBA00022676"/>
    </source>
</evidence>
<feature type="domain" description="Glycosyltransferase family 28 N-terminal" evidence="12">
    <location>
        <begin position="8"/>
        <end position="141"/>
    </location>
</feature>
<comment type="similarity">
    <text evidence="10">Belongs to the glycosyltransferase 28 family. MurG subfamily.</text>
</comment>
<dbReference type="CDD" id="cd03785">
    <property type="entry name" value="GT28_MurG"/>
    <property type="match status" value="1"/>
</dbReference>
<evidence type="ECO:0000256" key="9">
    <source>
        <dbReference type="ARBA" id="ARBA00023316"/>
    </source>
</evidence>
<dbReference type="OrthoDB" id="9808936at2"/>
<dbReference type="AlphaFoldDB" id="A0A2N6PLC4"/>
<name>A0A2N6PLC4_9MICO</name>
<protein>
    <recommendedName>
        <fullName evidence="10">UDP-N-acetylglucosamine--N-acetylmuramyl-(pentapeptide) pyrophosphoryl-undecaprenol N-acetylglucosamine transferase</fullName>
        <ecNumber evidence="10">2.4.1.227</ecNumber>
    </recommendedName>
    <alternativeName>
        <fullName evidence="10">Undecaprenyl-PP-MurNAc-pentapeptide-UDPGlcNAc GlcNAc transferase</fullName>
    </alternativeName>
</protein>
<accession>A0A2N6PLC4</accession>
<dbReference type="GO" id="GO:0008360">
    <property type="term" value="P:regulation of cell shape"/>
    <property type="evidence" value="ECO:0007669"/>
    <property type="project" value="UniProtKB-KW"/>
</dbReference>
<keyword evidence="3 10" id="KW-0328">Glycosyltransferase</keyword>
<dbReference type="Pfam" id="PF04101">
    <property type="entry name" value="Glyco_tran_28_C"/>
    <property type="match status" value="1"/>
</dbReference>
<organism evidence="14 15">
    <name type="scientific">Brevibacterium luteolum</name>
    <dbReference type="NCBI Taxonomy" id="199591"/>
    <lineage>
        <taxon>Bacteria</taxon>
        <taxon>Bacillati</taxon>
        <taxon>Actinomycetota</taxon>
        <taxon>Actinomycetes</taxon>
        <taxon>Micrococcales</taxon>
        <taxon>Brevibacteriaceae</taxon>
        <taxon>Brevibacterium</taxon>
    </lineage>
</organism>
<keyword evidence="9 10" id="KW-0961">Cell wall biogenesis/degradation</keyword>
<comment type="catalytic activity">
    <reaction evidence="10">
        <text>di-trans,octa-cis-undecaprenyl diphospho-N-acetyl-alpha-D-muramoyl-L-alanyl-D-glutamyl-meso-2,6-diaminopimeloyl-D-alanyl-D-alanine + UDP-N-acetyl-alpha-D-glucosamine = di-trans,octa-cis-undecaprenyl diphospho-[N-acetyl-alpha-D-glucosaminyl-(1-&gt;4)]-N-acetyl-alpha-D-muramoyl-L-alanyl-D-glutamyl-meso-2,6-diaminopimeloyl-D-alanyl-D-alanine + UDP + H(+)</text>
        <dbReference type="Rhea" id="RHEA:31227"/>
        <dbReference type="ChEBI" id="CHEBI:15378"/>
        <dbReference type="ChEBI" id="CHEBI:57705"/>
        <dbReference type="ChEBI" id="CHEBI:58223"/>
        <dbReference type="ChEBI" id="CHEBI:61387"/>
        <dbReference type="ChEBI" id="CHEBI:61388"/>
        <dbReference type="EC" id="2.4.1.227"/>
    </reaction>
</comment>
<dbReference type="InterPro" id="IPR007235">
    <property type="entry name" value="Glyco_trans_28_C"/>
</dbReference>
<dbReference type="GO" id="GO:0005975">
    <property type="term" value="P:carbohydrate metabolic process"/>
    <property type="evidence" value="ECO:0007669"/>
    <property type="project" value="InterPro"/>
</dbReference>
<dbReference type="HAMAP" id="MF_00033">
    <property type="entry name" value="MurG"/>
    <property type="match status" value="1"/>
</dbReference>
<dbReference type="GO" id="GO:0050511">
    <property type="term" value="F:undecaprenyldiphospho-muramoylpentapeptide beta-N-acetylglucosaminyltransferase activity"/>
    <property type="evidence" value="ECO:0007669"/>
    <property type="project" value="UniProtKB-UniRule"/>
</dbReference>
<keyword evidence="15" id="KW-1185">Reference proteome</keyword>